<dbReference type="Pfam" id="PF01837">
    <property type="entry name" value="HcyBio"/>
    <property type="match status" value="1"/>
</dbReference>
<accession>A0A1J4SAN5</accession>
<dbReference type="Proteomes" id="UP000182278">
    <property type="component" value="Unassembled WGS sequence"/>
</dbReference>
<protein>
    <recommendedName>
        <fullName evidence="1">Homocysteine biosynthesis enzyme sulfur-incorporation domain-containing protein</fullName>
    </recommendedName>
</protein>
<feature type="domain" description="Homocysteine biosynthesis enzyme sulfur-incorporation" evidence="1">
    <location>
        <begin position="17"/>
        <end position="376"/>
    </location>
</feature>
<organism evidence="2 3">
    <name type="scientific">Candidatus Desantisbacteria bacterium CG1_02_38_46</name>
    <dbReference type="NCBI Taxonomy" id="1817893"/>
    <lineage>
        <taxon>Bacteria</taxon>
        <taxon>Candidatus Desantisiibacteriota</taxon>
    </lineage>
</organism>
<reference evidence="2 3" key="1">
    <citation type="journal article" date="2016" name="Environ. Microbiol.">
        <title>Genomic resolution of a cold subsurface aquifer community provides metabolic insights for novel microbes adapted to high CO concentrations.</title>
        <authorList>
            <person name="Probst A.J."/>
            <person name="Castelle C.J."/>
            <person name="Singh A."/>
            <person name="Brown C.T."/>
            <person name="Anantharaman K."/>
            <person name="Sharon I."/>
            <person name="Hug L.A."/>
            <person name="Burstein D."/>
            <person name="Emerson J.B."/>
            <person name="Thomas B.C."/>
            <person name="Banfield J.F."/>
        </authorList>
    </citation>
    <scope>NUCLEOTIDE SEQUENCE [LARGE SCALE GENOMIC DNA]</scope>
    <source>
        <strain evidence="2">CG1_02_38_46</strain>
    </source>
</reference>
<dbReference type="STRING" id="1817893.AUJ66_06215"/>
<proteinExistence type="predicted"/>
<sequence>MVKTIEEINERIKKGEAIVVTAEEMIDVVKEKGAKKAAQEVDVVTTGTFGPMCSSGMYVNIGHSKPRIKLGGGECYLNEVPAYCGFAAVDIYLGCAAVPDEDPRNKVHHGEFKYGGGHVIEEFVAGKDIKLIATAYGTDCYPRKKLETWINIKDVNEAVLFNPRNCYQNYNVAVNLSDKIIYTYMGVLKPNLGNANYCSAGQLSPLLNDPFYKTVGIGTKIFLGGGIGCVAWQGTQHNPTAKRKENGLPCTGAGTLAVIGDLKQMKPEWLVGTSMLGYGATLTVGIGIPIPILNEEIARYAAVRDEEIWAQVVDYSNAYPNMIPGSITEVNYAQLKSGKINIHGKEVPTSPLSSYPRAQEIAGTLKEWIKNGKFLLTEFVAPIPGPESGLTFKPLKERPVE</sequence>
<evidence type="ECO:0000313" key="3">
    <source>
        <dbReference type="Proteomes" id="UP000182278"/>
    </source>
</evidence>
<gene>
    <name evidence="2" type="ORF">AUJ66_06215</name>
</gene>
<comment type="caution">
    <text evidence="2">The sequence shown here is derived from an EMBL/GenBank/DDBJ whole genome shotgun (WGS) entry which is preliminary data.</text>
</comment>
<name>A0A1J4SAN5_9BACT</name>
<dbReference type="AlphaFoldDB" id="A0A1J4SAN5"/>
<evidence type="ECO:0000313" key="2">
    <source>
        <dbReference type="EMBL" id="OIN96459.1"/>
    </source>
</evidence>
<dbReference type="InterPro" id="IPR002708">
    <property type="entry name" value="HcyBio"/>
</dbReference>
<evidence type="ECO:0000259" key="1">
    <source>
        <dbReference type="Pfam" id="PF01837"/>
    </source>
</evidence>
<dbReference type="EMBL" id="MNUO01000094">
    <property type="protein sequence ID" value="OIN96459.1"/>
    <property type="molecule type" value="Genomic_DNA"/>
</dbReference>